<protein>
    <submittedName>
        <fullName evidence="2">Uncharacterized protein</fullName>
    </submittedName>
</protein>
<feature type="region of interest" description="Disordered" evidence="1">
    <location>
        <begin position="165"/>
        <end position="189"/>
    </location>
</feature>
<accession>A0A0F9LTX1</accession>
<dbReference type="PROSITE" id="PS51257">
    <property type="entry name" value="PROKAR_LIPOPROTEIN"/>
    <property type="match status" value="1"/>
</dbReference>
<evidence type="ECO:0000256" key="1">
    <source>
        <dbReference type="SAM" id="MobiDB-lite"/>
    </source>
</evidence>
<name>A0A0F9LTX1_9ZZZZ</name>
<dbReference type="AlphaFoldDB" id="A0A0F9LTX1"/>
<reference evidence="2" key="1">
    <citation type="journal article" date="2015" name="Nature">
        <title>Complex archaea that bridge the gap between prokaryotes and eukaryotes.</title>
        <authorList>
            <person name="Spang A."/>
            <person name="Saw J.H."/>
            <person name="Jorgensen S.L."/>
            <person name="Zaremba-Niedzwiedzka K."/>
            <person name="Martijn J."/>
            <person name="Lind A.E."/>
            <person name="van Eijk R."/>
            <person name="Schleper C."/>
            <person name="Guy L."/>
            <person name="Ettema T.J."/>
        </authorList>
    </citation>
    <scope>NUCLEOTIDE SEQUENCE</scope>
</reference>
<gene>
    <name evidence="2" type="ORF">LCGC14_1540630</name>
</gene>
<evidence type="ECO:0000313" key="2">
    <source>
        <dbReference type="EMBL" id="KKM60557.1"/>
    </source>
</evidence>
<dbReference type="EMBL" id="LAZR01011655">
    <property type="protein sequence ID" value="KKM60557.1"/>
    <property type="molecule type" value="Genomic_DNA"/>
</dbReference>
<sequence length="189" mass="21396">MKRKWRFWLAFTLLCLLAAGCAVRRPIAGPPAPPSKAEEVLRVIAELGEIAAVFAADNSWGRHCLPEHLRDRKHDDWPPPLNQVPRWANAFCGDEPVWGQGSAHQPIPPPGQESYHLVDQAGRRRPYYAFTSESCWHFRVGFRRDDVDGYYNLVLPWMATLKRVPGCEQPPVTNHEAGGRNNGRDRPSP</sequence>
<proteinExistence type="predicted"/>
<comment type="caution">
    <text evidence="2">The sequence shown here is derived from an EMBL/GenBank/DDBJ whole genome shotgun (WGS) entry which is preliminary data.</text>
</comment>
<organism evidence="2">
    <name type="scientific">marine sediment metagenome</name>
    <dbReference type="NCBI Taxonomy" id="412755"/>
    <lineage>
        <taxon>unclassified sequences</taxon>
        <taxon>metagenomes</taxon>
        <taxon>ecological metagenomes</taxon>
    </lineage>
</organism>